<dbReference type="Proteomes" id="UP000030302">
    <property type="component" value="Chromosome"/>
</dbReference>
<dbReference type="SUPFAM" id="SSF52833">
    <property type="entry name" value="Thioredoxin-like"/>
    <property type="match status" value="1"/>
</dbReference>
<evidence type="ECO:0000313" key="6">
    <source>
        <dbReference type="EMBL" id="AIY39288.1"/>
    </source>
</evidence>
<dbReference type="Pfam" id="PF02798">
    <property type="entry name" value="GST_N"/>
    <property type="match status" value="1"/>
</dbReference>
<dbReference type="InterPro" id="IPR004046">
    <property type="entry name" value="GST_C"/>
</dbReference>
<evidence type="ECO:0000259" key="5">
    <source>
        <dbReference type="PROSITE" id="PS50405"/>
    </source>
</evidence>
<dbReference type="SFLD" id="SFLDS00019">
    <property type="entry name" value="Glutathione_Transferase_(cytos"/>
    <property type="match status" value="1"/>
</dbReference>
<dbReference type="Pfam" id="PF00043">
    <property type="entry name" value="GST_C"/>
    <property type="match status" value="1"/>
</dbReference>
<dbReference type="SUPFAM" id="SSF47616">
    <property type="entry name" value="GST C-terminal domain-like"/>
    <property type="match status" value="1"/>
</dbReference>
<evidence type="ECO:0000259" key="4">
    <source>
        <dbReference type="PROSITE" id="PS50404"/>
    </source>
</evidence>
<dbReference type="EMBL" id="CP009962">
    <property type="protein sequence ID" value="AIY39288.1"/>
    <property type="molecule type" value="Genomic_DNA"/>
</dbReference>
<dbReference type="SFLD" id="SFLDG01151">
    <property type="entry name" value="Main.2:_Nu-like"/>
    <property type="match status" value="1"/>
</dbReference>
<keyword evidence="2 6" id="KW-0808">Transferase</keyword>
<dbReference type="InterPro" id="IPR004045">
    <property type="entry name" value="Glutathione_S-Trfase_N"/>
</dbReference>
<feature type="domain" description="GST N-terminal" evidence="4">
    <location>
        <begin position="37"/>
        <end position="118"/>
    </location>
</feature>
<dbReference type="PANTHER" id="PTHR44051">
    <property type="entry name" value="GLUTATHIONE S-TRANSFERASE-RELATED"/>
    <property type="match status" value="1"/>
</dbReference>
<protein>
    <submittedName>
        <fullName evidence="6">Glutathione S-transferase</fullName>
        <ecNumber evidence="6">2.5.1.18</ecNumber>
    </submittedName>
</protein>
<reference evidence="7" key="1">
    <citation type="journal article" date="2014" name="Soil Biol. Biochem.">
        <title>Structure and function of bacterial communities in ageing soils: Insights from the Mendocino ecological staircase.</title>
        <authorList>
            <person name="Uroz S."/>
            <person name="Tech J.J."/>
            <person name="Sawaya N.A."/>
            <person name="Frey-Klett P."/>
            <person name="Leveau J.H.J."/>
        </authorList>
    </citation>
    <scope>NUCLEOTIDE SEQUENCE [LARGE SCALE GENOMIC DNA]</scope>
    <source>
        <strain evidence="7">Cal35</strain>
    </source>
</reference>
<dbReference type="HOGENOM" id="CLU_011226_6_0_4"/>
<evidence type="ECO:0000256" key="1">
    <source>
        <dbReference type="ARBA" id="ARBA00007409"/>
    </source>
</evidence>
<evidence type="ECO:0000256" key="2">
    <source>
        <dbReference type="ARBA" id="ARBA00022679"/>
    </source>
</evidence>
<dbReference type="Gene3D" id="3.40.30.10">
    <property type="entry name" value="Glutaredoxin"/>
    <property type="match status" value="1"/>
</dbReference>
<dbReference type="GO" id="GO:0004364">
    <property type="term" value="F:glutathione transferase activity"/>
    <property type="evidence" value="ECO:0007669"/>
    <property type="project" value="UniProtKB-EC"/>
</dbReference>
<name>A0A0A1F3K4_9BURK</name>
<dbReference type="SFLD" id="SFLDG00358">
    <property type="entry name" value="Main_(cytGST)"/>
    <property type="match status" value="1"/>
</dbReference>
<dbReference type="PROSITE" id="PS50405">
    <property type="entry name" value="GST_CTER"/>
    <property type="match status" value="1"/>
</dbReference>
<dbReference type="AlphaFoldDB" id="A0A0A1F3K4"/>
<gene>
    <name evidence="6" type="ORF">LT85_0128</name>
</gene>
<accession>A0A0A1F3K4</accession>
<organism evidence="6 7">
    <name type="scientific">Collimonas arenae</name>
    <dbReference type="NCBI Taxonomy" id="279058"/>
    <lineage>
        <taxon>Bacteria</taxon>
        <taxon>Pseudomonadati</taxon>
        <taxon>Pseudomonadota</taxon>
        <taxon>Betaproteobacteria</taxon>
        <taxon>Burkholderiales</taxon>
        <taxon>Oxalobacteraceae</taxon>
        <taxon>Collimonas</taxon>
    </lineage>
</organism>
<evidence type="ECO:0000313" key="7">
    <source>
        <dbReference type="Proteomes" id="UP000030302"/>
    </source>
</evidence>
<keyword evidence="7" id="KW-1185">Reference proteome</keyword>
<dbReference type="InterPro" id="IPR040079">
    <property type="entry name" value="Glutathione_S-Trfase"/>
</dbReference>
<dbReference type="InterPro" id="IPR010987">
    <property type="entry name" value="Glutathione-S-Trfase_C-like"/>
</dbReference>
<dbReference type="EC" id="2.5.1.18" evidence="6"/>
<sequence>MFGTKTRIIFVVFVPHVVSIQFNPIRRFAMPAVHPSQPIRLYRSPFSGHAHRVELFLSLLGLPYEMIDVDLRAGDQKKPEFLAKNPFGQVPVIEDGTVTLADSNAILVYLASQYADASWLPRDPLGAAGVQRFLSLAAGEIYRGPASARMATLFGVPLDRDAAHATAIRLFGILEPHLADQPFLTGSHVTIADIATYSYTAHAPEGGIALDGYPHIRRWLSRIEALPGFVPMRASQQLAA</sequence>
<proteinExistence type="inferred from homology"/>
<dbReference type="Gene3D" id="1.20.1050.10">
    <property type="match status" value="1"/>
</dbReference>
<dbReference type="CDD" id="cd03056">
    <property type="entry name" value="GST_N_4"/>
    <property type="match status" value="1"/>
</dbReference>
<dbReference type="FunFam" id="3.40.30.10:FF:000039">
    <property type="entry name" value="Glutathione S-transferase domain"/>
    <property type="match status" value="1"/>
</dbReference>
<dbReference type="KEGG" id="care:LT85_0128"/>
<feature type="domain" description="GST C-terminal" evidence="5">
    <location>
        <begin position="123"/>
        <end position="240"/>
    </location>
</feature>
<comment type="similarity">
    <text evidence="1 3">Belongs to the GST superfamily.</text>
</comment>
<evidence type="ECO:0000256" key="3">
    <source>
        <dbReference type="RuleBase" id="RU003494"/>
    </source>
</evidence>
<dbReference type="CDD" id="cd03206">
    <property type="entry name" value="GST_C_7"/>
    <property type="match status" value="1"/>
</dbReference>
<dbReference type="InterPro" id="IPR036249">
    <property type="entry name" value="Thioredoxin-like_sf"/>
</dbReference>
<dbReference type="PROSITE" id="PS50404">
    <property type="entry name" value="GST_NTER"/>
    <property type="match status" value="1"/>
</dbReference>
<dbReference type="STRING" id="279058.LT85_0128"/>
<dbReference type="PANTHER" id="PTHR44051:SF2">
    <property type="entry name" value="HYPOTHETICAL GLUTATHIONE S-TRANSFERASE LIKE PROTEIN"/>
    <property type="match status" value="1"/>
</dbReference>
<dbReference type="InterPro" id="IPR036282">
    <property type="entry name" value="Glutathione-S-Trfase_C_sf"/>
</dbReference>